<dbReference type="Proteomes" id="UP001597541">
    <property type="component" value="Unassembled WGS sequence"/>
</dbReference>
<gene>
    <name evidence="1" type="ORF">ACFSUF_04410</name>
</gene>
<dbReference type="InterPro" id="IPR023214">
    <property type="entry name" value="HAD_sf"/>
</dbReference>
<dbReference type="SUPFAM" id="SSF56784">
    <property type="entry name" value="HAD-like"/>
    <property type="match status" value="1"/>
</dbReference>
<name>A0ABW5P8U5_9BACL</name>
<protein>
    <submittedName>
        <fullName evidence="1">YqeG family HAD IIIA-type phosphatase</fullName>
    </submittedName>
</protein>
<reference evidence="2" key="1">
    <citation type="journal article" date="2019" name="Int. J. Syst. Evol. Microbiol.">
        <title>The Global Catalogue of Microorganisms (GCM) 10K type strain sequencing project: providing services to taxonomists for standard genome sequencing and annotation.</title>
        <authorList>
            <consortium name="The Broad Institute Genomics Platform"/>
            <consortium name="The Broad Institute Genome Sequencing Center for Infectious Disease"/>
            <person name="Wu L."/>
            <person name="Ma J."/>
        </authorList>
    </citation>
    <scope>NUCLEOTIDE SEQUENCE [LARGE SCALE GENOMIC DNA]</scope>
    <source>
        <strain evidence="2">KCTC 3950</strain>
    </source>
</reference>
<evidence type="ECO:0000313" key="2">
    <source>
        <dbReference type="Proteomes" id="UP001597541"/>
    </source>
</evidence>
<dbReference type="Gene3D" id="3.40.50.1000">
    <property type="entry name" value="HAD superfamily/HAD-like"/>
    <property type="match status" value="1"/>
</dbReference>
<sequence>MPAMKPAQMERSLEDIDLNVLVQKGIKGLIVNWNNTVRNKRSRSYSIQLQAWLKRASDHHELKVIIVTNSEQSDEANVLNTFFPILFSAGKPRKAPFLKALDILGTEAYQTAVIGNGILTDLWGGNRLGMYTIFVSPPWTSPPMLGAAKWALVKLLNR</sequence>
<organism evidence="1 2">
    <name type="scientific">Paenibacillus gansuensis</name>
    <dbReference type="NCBI Taxonomy" id="306542"/>
    <lineage>
        <taxon>Bacteria</taxon>
        <taxon>Bacillati</taxon>
        <taxon>Bacillota</taxon>
        <taxon>Bacilli</taxon>
        <taxon>Bacillales</taxon>
        <taxon>Paenibacillaceae</taxon>
        <taxon>Paenibacillus</taxon>
    </lineage>
</organism>
<comment type="caution">
    <text evidence="1">The sequence shown here is derived from an EMBL/GenBank/DDBJ whole genome shotgun (WGS) entry which is preliminary data.</text>
</comment>
<dbReference type="InterPro" id="IPR036412">
    <property type="entry name" value="HAD-like_sf"/>
</dbReference>
<dbReference type="EMBL" id="JBHUME010000005">
    <property type="protein sequence ID" value="MFD2611661.1"/>
    <property type="molecule type" value="Genomic_DNA"/>
</dbReference>
<keyword evidence="2" id="KW-1185">Reference proteome</keyword>
<evidence type="ECO:0000313" key="1">
    <source>
        <dbReference type="EMBL" id="MFD2611661.1"/>
    </source>
</evidence>
<accession>A0ABW5P8U5</accession>
<dbReference type="Pfam" id="PF13242">
    <property type="entry name" value="Hydrolase_like"/>
    <property type="match status" value="1"/>
</dbReference>
<proteinExistence type="predicted"/>
<dbReference type="RefSeq" id="WP_377600528.1">
    <property type="nucleotide sequence ID" value="NZ_JBHUME010000005.1"/>
</dbReference>